<dbReference type="EMBL" id="CP091507">
    <property type="protein sequence ID" value="UOO79899.1"/>
    <property type="molecule type" value="Genomic_DNA"/>
</dbReference>
<reference evidence="2" key="3">
    <citation type="journal article" date="2022" name="Res Sq">
        <title>Evolution of multicellular longitudinally dividing oral cavity symbionts (Neisseriaceae).</title>
        <authorList>
            <person name="Nyongesa S."/>
            <person name="Weber P."/>
            <person name="Bernet E."/>
            <person name="Pullido F."/>
            <person name="Nieckarz M."/>
            <person name="Delaby M."/>
            <person name="Nieves C."/>
            <person name="Viehboeck T."/>
            <person name="Krause N."/>
            <person name="Rivera-Millot A."/>
            <person name="Nakamura A."/>
            <person name="Vischer N."/>
            <person name="VanNieuwenhze M."/>
            <person name="Brun Y."/>
            <person name="Cava F."/>
            <person name="Bulgheresi S."/>
            <person name="Veyrier F."/>
        </authorList>
    </citation>
    <scope>NUCLEOTIDE SEQUENCE</scope>
    <source>
        <strain evidence="2">1258/02</strain>
    </source>
</reference>
<evidence type="ECO:0000313" key="2">
    <source>
        <dbReference type="EMBL" id="UOO79899.1"/>
    </source>
</evidence>
<sequence length="118" mass="13137">MPHLLMEYTDNLDIDAKNTLRALNQTLLNSGEFSAGHIKSRALCLHDYCVDKGEEGDAFVHLTLSLLSGRSIATKTVLAEALRATLEPLAHADVRLQMTVDVRDMQRECYAKAVRLPE</sequence>
<dbReference type="InterPro" id="IPR014347">
    <property type="entry name" value="Tautomerase/MIF_sf"/>
</dbReference>
<reference evidence="2" key="2">
    <citation type="submission" date="2021-12" db="EMBL/GenBank/DDBJ databases">
        <authorList>
            <person name="Veyrier F.J."/>
        </authorList>
    </citation>
    <scope>NUCLEOTIDE SEQUENCE</scope>
    <source>
        <strain evidence="2">1258/02</strain>
    </source>
</reference>
<dbReference type="GO" id="GO:0008704">
    <property type="term" value="F:5-carboxymethyl-2-hydroxymuconate delta-isomerase activity"/>
    <property type="evidence" value="ECO:0007669"/>
    <property type="project" value="InterPro"/>
</dbReference>
<keyword evidence="1" id="KW-0413">Isomerase</keyword>
<evidence type="ECO:0000313" key="3">
    <source>
        <dbReference type="Proteomes" id="UP000294721"/>
    </source>
</evidence>
<dbReference type="SUPFAM" id="SSF55331">
    <property type="entry name" value="Tautomerase/MIF"/>
    <property type="match status" value="1"/>
</dbReference>
<dbReference type="CDD" id="cd00580">
    <property type="entry name" value="CHMI"/>
    <property type="match status" value="1"/>
</dbReference>
<evidence type="ECO:0000313" key="1">
    <source>
        <dbReference type="EMBL" id="TCO99691.1"/>
    </source>
</evidence>
<dbReference type="EMBL" id="SLXE01000040">
    <property type="protein sequence ID" value="TCO99691.1"/>
    <property type="molecule type" value="Genomic_DNA"/>
</dbReference>
<gene>
    <name evidence="1" type="ORF">EV680_1401</name>
    <name evidence="2" type="ORF">LVJ78_02450</name>
</gene>
<evidence type="ECO:0000313" key="4">
    <source>
        <dbReference type="Proteomes" id="UP000829756"/>
    </source>
</evidence>
<name>A0AAE9H1P3_9NEIS</name>
<dbReference type="KEGG" id="usu:LVJ78_02450"/>
<dbReference type="Proteomes" id="UP000829756">
    <property type="component" value="Chromosome"/>
</dbReference>
<organism evidence="2 4">
    <name type="scientific">Uruburuella suis</name>
    <dbReference type="NCBI Taxonomy" id="252130"/>
    <lineage>
        <taxon>Bacteria</taxon>
        <taxon>Pseudomonadati</taxon>
        <taxon>Pseudomonadota</taxon>
        <taxon>Betaproteobacteria</taxon>
        <taxon>Neisseriales</taxon>
        <taxon>Neisseriaceae</taxon>
        <taxon>Uruburuella</taxon>
    </lineage>
</organism>
<protein>
    <submittedName>
        <fullName evidence="2">5-carboxymethyl-2-hydroxymuconate Delta-isomerase</fullName>
    </submittedName>
    <submittedName>
        <fullName evidence="1">5-carboxymethyl-2-hydroxymuconate isomerase</fullName>
    </submittedName>
</protein>
<dbReference type="Gene3D" id="3.30.429.10">
    <property type="entry name" value="Macrophage Migration Inhibitory Factor"/>
    <property type="match status" value="1"/>
</dbReference>
<dbReference type="Pfam" id="PF02962">
    <property type="entry name" value="CHMI"/>
    <property type="match status" value="1"/>
</dbReference>
<reference evidence="1 3" key="1">
    <citation type="submission" date="2019-03" db="EMBL/GenBank/DDBJ databases">
        <title>Genomic Encyclopedia of Type Strains, Phase IV (KMG-IV): sequencing the most valuable type-strain genomes for metagenomic binning, comparative biology and taxonomic classification.</title>
        <authorList>
            <person name="Goeker M."/>
        </authorList>
    </citation>
    <scope>NUCLEOTIDE SEQUENCE [LARGE SCALE GENOMIC DNA]</scope>
    <source>
        <strain evidence="1 3">DSM 17474</strain>
    </source>
</reference>
<accession>A0AAE9H1P3</accession>
<dbReference type="Proteomes" id="UP000294721">
    <property type="component" value="Unassembled WGS sequence"/>
</dbReference>
<dbReference type="RefSeq" id="WP_132954767.1">
    <property type="nucleotide sequence ID" value="NZ_CALJUB010000027.1"/>
</dbReference>
<dbReference type="PANTHER" id="PTHR37950:SF1">
    <property type="entry name" value="4-HYDROXYPHENYLACETATE CATABOLISM PROTEIN"/>
    <property type="match status" value="1"/>
</dbReference>
<keyword evidence="3" id="KW-1185">Reference proteome</keyword>
<dbReference type="PANTHER" id="PTHR37950">
    <property type="entry name" value="4-HYDROXYPHENYLACETATE CATABOLISM PROTEIN"/>
    <property type="match status" value="1"/>
</dbReference>
<dbReference type="AlphaFoldDB" id="A0AAE9H1P3"/>
<dbReference type="InterPro" id="IPR004220">
    <property type="entry name" value="5-COMe_2-OHmuconate_Isoase"/>
</dbReference>
<proteinExistence type="predicted"/>